<dbReference type="Pfam" id="PF00155">
    <property type="entry name" value="Aminotran_1_2"/>
    <property type="match status" value="1"/>
</dbReference>
<evidence type="ECO:0000256" key="3">
    <source>
        <dbReference type="ARBA" id="ARBA00022898"/>
    </source>
</evidence>
<dbReference type="GO" id="GO:0030170">
    <property type="term" value="F:pyridoxal phosphate binding"/>
    <property type="evidence" value="ECO:0007669"/>
    <property type="project" value="InterPro"/>
</dbReference>
<dbReference type="GO" id="GO:0006572">
    <property type="term" value="P:L-tyrosine catabolic process"/>
    <property type="evidence" value="ECO:0007669"/>
    <property type="project" value="TreeGrafter"/>
</dbReference>
<dbReference type="InterPro" id="IPR015424">
    <property type="entry name" value="PyrdxlP-dep_Trfase"/>
</dbReference>
<gene>
    <name evidence="7" type="ORF">CARUB_v10004807mg</name>
</gene>
<dbReference type="STRING" id="81985.R0GZP4"/>
<reference evidence="8" key="1">
    <citation type="journal article" date="2013" name="Nat. Genet.">
        <title>The Capsella rubella genome and the genomic consequences of rapid mating system evolution.</title>
        <authorList>
            <person name="Slotte T."/>
            <person name="Hazzouri K.M."/>
            <person name="Agren J.A."/>
            <person name="Koenig D."/>
            <person name="Maumus F."/>
            <person name="Guo Y.L."/>
            <person name="Steige K."/>
            <person name="Platts A.E."/>
            <person name="Escobar J.S."/>
            <person name="Newman L.K."/>
            <person name="Wang W."/>
            <person name="Mandakova T."/>
            <person name="Vello E."/>
            <person name="Smith L.M."/>
            <person name="Henz S.R."/>
            <person name="Steffen J."/>
            <person name="Takuno S."/>
            <person name="Brandvain Y."/>
            <person name="Coop G."/>
            <person name="Andolfatto P."/>
            <person name="Hu T.T."/>
            <person name="Blanchette M."/>
            <person name="Clark R.M."/>
            <person name="Quesneville H."/>
            <person name="Nordborg M."/>
            <person name="Gaut B.S."/>
            <person name="Lysak M.A."/>
            <person name="Jenkins J."/>
            <person name="Grimwood J."/>
            <person name="Chapman J."/>
            <person name="Prochnik S."/>
            <person name="Shu S."/>
            <person name="Rokhsar D."/>
            <person name="Schmutz J."/>
            <person name="Weigel D."/>
            <person name="Wright S.I."/>
        </authorList>
    </citation>
    <scope>NUCLEOTIDE SEQUENCE [LARGE SCALE GENOMIC DNA]</scope>
    <source>
        <strain evidence="8">cv. Monte Gargano</strain>
    </source>
</reference>
<dbReference type="Proteomes" id="UP000029121">
    <property type="component" value="Unassembled WGS sequence"/>
</dbReference>
<dbReference type="PANTHER" id="PTHR45744">
    <property type="entry name" value="TYROSINE AMINOTRANSFERASE"/>
    <property type="match status" value="1"/>
</dbReference>
<comment type="cofactor">
    <cofactor evidence="1 4 5">
        <name>pyridoxal 5'-phosphate</name>
        <dbReference type="ChEBI" id="CHEBI:597326"/>
    </cofactor>
</comment>
<dbReference type="CDD" id="cd00609">
    <property type="entry name" value="AAT_like"/>
    <property type="match status" value="1"/>
</dbReference>
<evidence type="ECO:0000313" key="7">
    <source>
        <dbReference type="EMBL" id="EOA16633.1"/>
    </source>
</evidence>
<dbReference type="InterPro" id="IPR015422">
    <property type="entry name" value="PyrdxlP-dep_Trfase_small"/>
</dbReference>
<dbReference type="EMBL" id="KB870811">
    <property type="protein sequence ID" value="EOA16633.1"/>
    <property type="molecule type" value="Genomic_DNA"/>
</dbReference>
<dbReference type="NCBIfam" id="TIGR01265">
    <property type="entry name" value="tyr_nico_aTase"/>
    <property type="match status" value="1"/>
</dbReference>
<evidence type="ECO:0000256" key="5">
    <source>
        <dbReference type="PIRSR" id="PIRSR000517-1"/>
    </source>
</evidence>
<dbReference type="Gene3D" id="3.90.1150.10">
    <property type="entry name" value="Aspartate Aminotransferase, domain 1"/>
    <property type="match status" value="1"/>
</dbReference>
<sequence>MRNNHQTKNLNKKKIQTLDKRNMASINWQFSGSEDAKDASAATLGSYTSRIMAKCNPTPEKPILPPLGEAPETSHTAEKAVVKAVLMGTGNAYAPSIGLPAAKSAVAEYLSRDLPTKLTADDVFMTVGCKQAIALSVFITATPNSNILLPKPGFPWDMVQAIYKNVEVRQYEFLRDNDYEIDFDSVRDLVDENTSAILIINPHNPNGNTYSEAHLMELAVLARELQIMVISDEVFRWTVFGDNPHVPMGKFSSIVPVISLGSLSKGWSVPGWRTGWIALHDLDGVLKSTKITTALKQFLAIDSKPPTVIQAAVPTILKDTPKEFFERRKTFLREKSDIAFNKLKRIPALTCYKKTEACTFLWTELNLSMFSDIDDDEEFCERLASEENLVLLPGIAFGLQNWARHSIDMETSELKDAFKRLKRFCHRNSKAPELEDPLESDDDVE</sequence>
<dbReference type="PIRSF" id="PIRSF000517">
    <property type="entry name" value="Tyr_transaminase"/>
    <property type="match status" value="1"/>
</dbReference>
<dbReference type="PANTHER" id="PTHR45744:SF10">
    <property type="entry name" value="CYSTINE LYASE CORI3-RELATED"/>
    <property type="match status" value="1"/>
</dbReference>
<keyword evidence="8" id="KW-1185">Reference proteome</keyword>
<evidence type="ECO:0000313" key="8">
    <source>
        <dbReference type="Proteomes" id="UP000029121"/>
    </source>
</evidence>
<dbReference type="InterPro" id="IPR015421">
    <property type="entry name" value="PyrdxlP-dep_Trfase_major"/>
</dbReference>
<dbReference type="GO" id="GO:0004838">
    <property type="term" value="F:L-tyrosine-2-oxoglutarate transaminase activity"/>
    <property type="evidence" value="ECO:0007669"/>
    <property type="project" value="TreeGrafter"/>
</dbReference>
<dbReference type="InterPro" id="IPR004839">
    <property type="entry name" value="Aminotransferase_I/II_large"/>
</dbReference>
<evidence type="ECO:0000256" key="2">
    <source>
        <dbReference type="ARBA" id="ARBA00007441"/>
    </source>
</evidence>
<dbReference type="SUPFAM" id="SSF53383">
    <property type="entry name" value="PLP-dependent transferases"/>
    <property type="match status" value="1"/>
</dbReference>
<protein>
    <recommendedName>
        <fullName evidence="6">Aminotransferase class I/classII large domain-containing protein</fullName>
    </recommendedName>
</protein>
<name>R0GZP4_9BRAS</name>
<proteinExistence type="inferred from homology"/>
<keyword evidence="3 4" id="KW-0663">Pyridoxal phosphate</keyword>
<dbReference type="Gene3D" id="3.40.640.10">
    <property type="entry name" value="Type I PLP-dependent aspartate aminotransferase-like (Major domain)"/>
    <property type="match status" value="1"/>
</dbReference>
<accession>R0GZP4</accession>
<dbReference type="AlphaFoldDB" id="R0GZP4"/>
<feature type="domain" description="Aminotransferase class I/classII large" evidence="6">
    <location>
        <begin position="74"/>
        <end position="421"/>
    </location>
</feature>
<organism evidence="7 8">
    <name type="scientific">Capsella rubella</name>
    <dbReference type="NCBI Taxonomy" id="81985"/>
    <lineage>
        <taxon>Eukaryota</taxon>
        <taxon>Viridiplantae</taxon>
        <taxon>Streptophyta</taxon>
        <taxon>Embryophyta</taxon>
        <taxon>Tracheophyta</taxon>
        <taxon>Spermatophyta</taxon>
        <taxon>Magnoliopsida</taxon>
        <taxon>eudicotyledons</taxon>
        <taxon>Gunneridae</taxon>
        <taxon>Pentapetalae</taxon>
        <taxon>rosids</taxon>
        <taxon>malvids</taxon>
        <taxon>Brassicales</taxon>
        <taxon>Brassicaceae</taxon>
        <taxon>Camelineae</taxon>
        <taxon>Capsella</taxon>
    </lineage>
</organism>
<evidence type="ECO:0000259" key="6">
    <source>
        <dbReference type="Pfam" id="PF00155"/>
    </source>
</evidence>
<dbReference type="eggNOG" id="KOG0259">
    <property type="taxonomic scope" value="Eukaryota"/>
</dbReference>
<feature type="modified residue" description="N6-(pyridoxal phosphate)lysine" evidence="5">
    <location>
        <position position="265"/>
    </location>
</feature>
<evidence type="ECO:0000256" key="4">
    <source>
        <dbReference type="PIRNR" id="PIRNR000517"/>
    </source>
</evidence>
<comment type="similarity">
    <text evidence="2 4">Belongs to the class-I pyridoxal-phosphate-dependent aminotransferase family.</text>
</comment>
<evidence type="ECO:0000256" key="1">
    <source>
        <dbReference type="ARBA" id="ARBA00001933"/>
    </source>
</evidence>
<dbReference type="InterPro" id="IPR005958">
    <property type="entry name" value="TyrNic_aminoTrfase"/>
</dbReference>
<dbReference type="GO" id="GO:0005829">
    <property type="term" value="C:cytosol"/>
    <property type="evidence" value="ECO:0007669"/>
    <property type="project" value="TreeGrafter"/>
</dbReference>